<dbReference type="GO" id="GO:0009279">
    <property type="term" value="C:cell outer membrane"/>
    <property type="evidence" value="ECO:0007669"/>
    <property type="project" value="UniProtKB-SubCell"/>
</dbReference>
<feature type="chain" id="PRO_5013223854" evidence="14">
    <location>
        <begin position="23"/>
        <end position="833"/>
    </location>
</feature>
<feature type="domain" description="TonB-dependent receptor-like beta-barrel" evidence="15">
    <location>
        <begin position="242"/>
        <end position="793"/>
    </location>
</feature>
<evidence type="ECO:0000256" key="4">
    <source>
        <dbReference type="ARBA" id="ARBA00022496"/>
    </source>
</evidence>
<evidence type="ECO:0000313" key="17">
    <source>
        <dbReference type="EMBL" id="SHN59843.1"/>
    </source>
</evidence>
<evidence type="ECO:0000256" key="14">
    <source>
        <dbReference type="SAM" id="SignalP"/>
    </source>
</evidence>
<keyword evidence="2 11" id="KW-0813">Transport</keyword>
<dbReference type="STRING" id="198312.SAMN02745193_02041"/>
<dbReference type="AlphaFoldDB" id="A0A1M7SN27"/>
<proteinExistence type="inferred from homology"/>
<evidence type="ECO:0000256" key="9">
    <source>
        <dbReference type="ARBA" id="ARBA00023136"/>
    </source>
</evidence>
<evidence type="ECO:0000259" key="16">
    <source>
        <dbReference type="Pfam" id="PF07715"/>
    </source>
</evidence>
<name>A0A1M7SN27_9SPHN</name>
<feature type="domain" description="TonB-dependent receptor plug" evidence="16">
    <location>
        <begin position="56"/>
        <end position="159"/>
    </location>
</feature>
<dbReference type="Pfam" id="PF00593">
    <property type="entry name" value="TonB_dep_Rec_b-barrel"/>
    <property type="match status" value="1"/>
</dbReference>
<gene>
    <name evidence="17" type="ORF">SAMN02745193_02041</name>
</gene>
<dbReference type="PROSITE" id="PS52016">
    <property type="entry name" value="TONB_DEPENDENT_REC_3"/>
    <property type="match status" value="1"/>
</dbReference>
<keyword evidence="8 12" id="KW-0798">TonB box</keyword>
<dbReference type="InterPro" id="IPR012910">
    <property type="entry name" value="Plug_dom"/>
</dbReference>
<dbReference type="Pfam" id="PF07715">
    <property type="entry name" value="Plug"/>
    <property type="match status" value="1"/>
</dbReference>
<dbReference type="InterPro" id="IPR037066">
    <property type="entry name" value="Plug_dom_sf"/>
</dbReference>
<sequence>MTKTLFSAVSLGAIIMAMPAQAQDQAQGQPQDTAETPTGGQGNPIIVIAQRREQDVQDVPVAISVFSDEDRDKLGIRTIQDMSNFTPGLSFSASLDRLSIRGVGRLTNIIGTDPGVATYNDGFYTASAAEASKTPMFVERVEVLRGPQGTLYGRNSIGGSLNVVSKRPTETFEGEVRGTVESLGFWIGEGYLSGPITEGLKARVSVQVGPRFFDEPYTNVSGLKGEGTLDRFLVEGQLEWDISDSTELWLKYSHAEWDDHNRTGGLATAFSTTDVLAEGLVPNAAFGYTVASPGVTDPRSFDANTRASQKLTDNHNIVAQLTADLGGVTLKYVGGYSQYFYEQISDYDFTSVDSVTTGAGTLAALSPAFAAFTYTYNPTYVQEYIEDKSYYSNEITLSNSDEGAFNWIVGLYQYSEDFSQPITQFVDGDGSDNLSAAMAAPLCTGPGGAVAASCAANPRRSFYEGRSDLKTDALAAFGQADFEVAENLTATVGLRYSRDKKKGNESFRLVGWNPTDPTLNPAGCFGFGCGAFTPALDVTVPVLNTVFPSLTGSGAQTRSFEDDWSGLSWRLGLDYAPNPDTLIFGSYSRGIKSGGFNLGVYSANAVVDKEEVDAFEIGIKSQPAYGLTLNVTAFHYIYDGLQVPIEVETGGIGLGNLFNIPTSKSTGVEFETAWEPTDWFELNANYAYLDARITETNLLFDDPNLPGNNLVDIDGNRLPATSKHKLSLSGLVDVPVSSGNLFLAGSYVYRSDAYYGVFDNPNYRVPGWDQVDLRVTYVTDNQNIRLIGYVRNVFDTLGYDGADALEGSRSSAFGRTLSYTPPRSFGAEIQFRF</sequence>
<dbReference type="Gene3D" id="2.170.130.10">
    <property type="entry name" value="TonB-dependent receptor, plug domain"/>
    <property type="match status" value="1"/>
</dbReference>
<evidence type="ECO:0000256" key="1">
    <source>
        <dbReference type="ARBA" id="ARBA00004571"/>
    </source>
</evidence>
<keyword evidence="7" id="KW-0406">Ion transport</keyword>
<evidence type="ECO:0000256" key="8">
    <source>
        <dbReference type="ARBA" id="ARBA00023077"/>
    </source>
</evidence>
<feature type="region of interest" description="Disordered" evidence="13">
    <location>
        <begin position="22"/>
        <end position="43"/>
    </location>
</feature>
<dbReference type="InterPro" id="IPR036942">
    <property type="entry name" value="Beta-barrel_TonB_sf"/>
</dbReference>
<evidence type="ECO:0000313" key="18">
    <source>
        <dbReference type="Proteomes" id="UP000184391"/>
    </source>
</evidence>
<keyword evidence="6" id="KW-0408">Iron</keyword>
<dbReference type="RefSeq" id="WP_084662591.1">
    <property type="nucleotide sequence ID" value="NZ_FRDF01000011.1"/>
</dbReference>
<evidence type="ECO:0000256" key="3">
    <source>
        <dbReference type="ARBA" id="ARBA00022452"/>
    </source>
</evidence>
<evidence type="ECO:0000256" key="10">
    <source>
        <dbReference type="ARBA" id="ARBA00023237"/>
    </source>
</evidence>
<keyword evidence="5 11" id="KW-0812">Transmembrane</keyword>
<dbReference type="InterPro" id="IPR000531">
    <property type="entry name" value="Beta-barrel_TonB"/>
</dbReference>
<feature type="signal peptide" evidence="14">
    <location>
        <begin position="1"/>
        <end position="22"/>
    </location>
</feature>
<evidence type="ECO:0000256" key="12">
    <source>
        <dbReference type="RuleBase" id="RU003357"/>
    </source>
</evidence>
<dbReference type="GO" id="GO:0006826">
    <property type="term" value="P:iron ion transport"/>
    <property type="evidence" value="ECO:0007669"/>
    <property type="project" value="UniProtKB-KW"/>
</dbReference>
<evidence type="ECO:0000256" key="11">
    <source>
        <dbReference type="PROSITE-ProRule" id="PRU01360"/>
    </source>
</evidence>
<dbReference type="PANTHER" id="PTHR32552">
    <property type="entry name" value="FERRICHROME IRON RECEPTOR-RELATED"/>
    <property type="match status" value="1"/>
</dbReference>
<evidence type="ECO:0000256" key="5">
    <source>
        <dbReference type="ARBA" id="ARBA00022692"/>
    </source>
</evidence>
<dbReference type="EMBL" id="FRDF01000011">
    <property type="protein sequence ID" value="SHN59843.1"/>
    <property type="molecule type" value="Genomic_DNA"/>
</dbReference>
<dbReference type="SUPFAM" id="SSF56935">
    <property type="entry name" value="Porins"/>
    <property type="match status" value="1"/>
</dbReference>
<feature type="compositionally biased region" description="Low complexity" evidence="13">
    <location>
        <begin position="22"/>
        <end position="32"/>
    </location>
</feature>
<evidence type="ECO:0000256" key="6">
    <source>
        <dbReference type="ARBA" id="ARBA00023004"/>
    </source>
</evidence>
<dbReference type="OrthoDB" id="9760333at2"/>
<keyword evidence="3 11" id="KW-1134">Transmembrane beta strand</keyword>
<keyword evidence="14" id="KW-0732">Signal</keyword>
<dbReference type="Proteomes" id="UP000184391">
    <property type="component" value="Unassembled WGS sequence"/>
</dbReference>
<comment type="similarity">
    <text evidence="11 12">Belongs to the TonB-dependent receptor family.</text>
</comment>
<keyword evidence="18" id="KW-1185">Reference proteome</keyword>
<dbReference type="PANTHER" id="PTHR32552:SF81">
    <property type="entry name" value="TONB-DEPENDENT OUTER MEMBRANE RECEPTOR"/>
    <property type="match status" value="1"/>
</dbReference>
<accession>A0A1M7SN27</accession>
<dbReference type="Gene3D" id="2.40.170.20">
    <property type="entry name" value="TonB-dependent receptor, beta-barrel domain"/>
    <property type="match status" value="1"/>
</dbReference>
<organism evidence="17 18">
    <name type="scientific">Erythrobacter sanguineus</name>
    <dbReference type="NCBI Taxonomy" id="198312"/>
    <lineage>
        <taxon>Bacteria</taxon>
        <taxon>Pseudomonadati</taxon>
        <taxon>Pseudomonadota</taxon>
        <taxon>Alphaproteobacteria</taxon>
        <taxon>Sphingomonadales</taxon>
        <taxon>Erythrobacteraceae</taxon>
        <taxon>Erythrobacter/Porphyrobacter group</taxon>
        <taxon>Erythrobacter</taxon>
    </lineage>
</organism>
<reference evidence="18" key="1">
    <citation type="submission" date="2016-12" db="EMBL/GenBank/DDBJ databases">
        <authorList>
            <person name="Varghese N."/>
            <person name="Submissions S."/>
        </authorList>
    </citation>
    <scope>NUCLEOTIDE SEQUENCE [LARGE SCALE GENOMIC DNA]</scope>
    <source>
        <strain evidence="18">DSM 11032</strain>
    </source>
</reference>
<evidence type="ECO:0000256" key="2">
    <source>
        <dbReference type="ARBA" id="ARBA00022448"/>
    </source>
</evidence>
<protein>
    <submittedName>
        <fullName evidence="17">Outer membrane receptor proteins, mostly Fe transport</fullName>
    </submittedName>
</protein>
<dbReference type="InterPro" id="IPR039426">
    <property type="entry name" value="TonB-dep_rcpt-like"/>
</dbReference>
<evidence type="ECO:0000256" key="7">
    <source>
        <dbReference type="ARBA" id="ARBA00023065"/>
    </source>
</evidence>
<keyword evidence="9 11" id="KW-0472">Membrane</keyword>
<evidence type="ECO:0000259" key="15">
    <source>
        <dbReference type="Pfam" id="PF00593"/>
    </source>
</evidence>
<keyword evidence="10 11" id="KW-0998">Cell outer membrane</keyword>
<evidence type="ECO:0000256" key="13">
    <source>
        <dbReference type="SAM" id="MobiDB-lite"/>
    </source>
</evidence>
<keyword evidence="4" id="KW-0410">Iron transport</keyword>
<comment type="subcellular location">
    <subcellularLocation>
        <location evidence="1 11">Cell outer membrane</location>
        <topology evidence="1 11">Multi-pass membrane protein</topology>
    </subcellularLocation>
</comment>
<keyword evidence="17" id="KW-0675">Receptor</keyword>